<dbReference type="OrthoDB" id="9811729at2"/>
<dbReference type="Proteomes" id="UP000240653">
    <property type="component" value="Unassembled WGS sequence"/>
</dbReference>
<evidence type="ECO:0000256" key="6">
    <source>
        <dbReference type="PIRSR" id="PIRSR000027-1"/>
    </source>
</evidence>
<dbReference type="PROSITE" id="PS51009">
    <property type="entry name" value="CYTCII"/>
    <property type="match status" value="1"/>
</dbReference>
<dbReference type="EMBL" id="PXYL01000004">
    <property type="protein sequence ID" value="PSJ61369.1"/>
    <property type="molecule type" value="Genomic_DNA"/>
</dbReference>
<feature type="signal peptide" evidence="8">
    <location>
        <begin position="1"/>
        <end position="20"/>
    </location>
</feature>
<dbReference type="GO" id="GO:0020037">
    <property type="term" value="F:heme binding"/>
    <property type="evidence" value="ECO:0007669"/>
    <property type="project" value="InterPro"/>
</dbReference>
<dbReference type="GO" id="GO:0009055">
    <property type="term" value="F:electron transfer activity"/>
    <property type="evidence" value="ECO:0007669"/>
    <property type="project" value="InterPro"/>
</dbReference>
<dbReference type="GO" id="GO:0005506">
    <property type="term" value="F:iron ion binding"/>
    <property type="evidence" value="ECO:0007669"/>
    <property type="project" value="InterPro"/>
</dbReference>
<dbReference type="InterPro" id="IPR002321">
    <property type="entry name" value="Cyt_c_II"/>
</dbReference>
<protein>
    <submittedName>
        <fullName evidence="9">Cytochrome C556</fullName>
    </submittedName>
</protein>
<evidence type="ECO:0000313" key="10">
    <source>
        <dbReference type="Proteomes" id="UP000240653"/>
    </source>
</evidence>
<evidence type="ECO:0000256" key="8">
    <source>
        <dbReference type="SAM" id="SignalP"/>
    </source>
</evidence>
<evidence type="ECO:0000256" key="4">
    <source>
        <dbReference type="ARBA" id="ARBA00022982"/>
    </source>
</evidence>
<dbReference type="SUPFAM" id="SSF47175">
    <property type="entry name" value="Cytochromes"/>
    <property type="match status" value="1"/>
</dbReference>
<reference evidence="9 10" key="1">
    <citation type="submission" date="2018-03" db="EMBL/GenBank/DDBJ databases">
        <title>The draft genome of Mesorhizobium soli JCM 19897.</title>
        <authorList>
            <person name="Li L."/>
            <person name="Liu L."/>
            <person name="Liang L."/>
            <person name="Wang T."/>
            <person name="Zhang X."/>
        </authorList>
    </citation>
    <scope>NUCLEOTIDE SEQUENCE [LARGE SCALE GENOMIC DNA]</scope>
    <source>
        <strain evidence="9 10">JCM 19897</strain>
    </source>
</reference>
<organism evidence="9 10">
    <name type="scientific">Pseudaminobacter soli</name>
    <name type="common">ex Li et al. 2025</name>
    <dbReference type="NCBI Taxonomy" id="1295366"/>
    <lineage>
        <taxon>Bacteria</taxon>
        <taxon>Pseudomonadati</taxon>
        <taxon>Pseudomonadota</taxon>
        <taxon>Alphaproteobacteria</taxon>
        <taxon>Hyphomicrobiales</taxon>
        <taxon>Phyllobacteriaceae</taxon>
        <taxon>Pseudaminobacter</taxon>
    </lineage>
</organism>
<evidence type="ECO:0000256" key="1">
    <source>
        <dbReference type="ARBA" id="ARBA00022448"/>
    </source>
</evidence>
<sequence length="146" mass="15416">MRRLILAISAVALTATAALADPISERQAIMKSNGKALKSISAIAKGEQPFDADKVMAALKTLNEDAQKIDVEKLFPDGSQTGGDTTASPKIWDDMAGFQKAVDKFKADTASAVTASPASLDDLKVEFGKVAKNCSSCHEGFRIKKG</sequence>
<dbReference type="Gene3D" id="1.20.120.10">
    <property type="entry name" value="Cytochrome c/b562"/>
    <property type="match status" value="1"/>
</dbReference>
<evidence type="ECO:0000256" key="3">
    <source>
        <dbReference type="ARBA" id="ARBA00022723"/>
    </source>
</evidence>
<gene>
    <name evidence="9" type="ORF">C7I85_09885</name>
</gene>
<feature type="binding site" description="covalent" evidence="7">
    <location>
        <position position="134"/>
    </location>
    <ligand>
        <name>heme c</name>
        <dbReference type="ChEBI" id="CHEBI:61717"/>
    </ligand>
</feature>
<dbReference type="InterPro" id="IPR012127">
    <property type="entry name" value="Cyt_c_prime"/>
</dbReference>
<evidence type="ECO:0000256" key="2">
    <source>
        <dbReference type="ARBA" id="ARBA00022617"/>
    </source>
</evidence>
<keyword evidence="3 6" id="KW-0479">Metal-binding</keyword>
<feature type="chain" id="PRO_5015199025" evidence="8">
    <location>
        <begin position="21"/>
        <end position="146"/>
    </location>
</feature>
<keyword evidence="1" id="KW-0813">Transport</keyword>
<accession>A0A2P7SFU4</accession>
<proteinExistence type="predicted"/>
<keyword evidence="2 7" id="KW-0349">Heme</keyword>
<dbReference type="PIRSF" id="PIRSF000027">
    <property type="entry name" value="Cytc_c_prime"/>
    <property type="match status" value="1"/>
</dbReference>
<dbReference type="RefSeq" id="WP_106723797.1">
    <property type="nucleotide sequence ID" value="NZ_PXYL01000004.1"/>
</dbReference>
<evidence type="ECO:0000313" key="9">
    <source>
        <dbReference type="EMBL" id="PSJ61369.1"/>
    </source>
</evidence>
<feature type="binding site" description="covalent" evidence="7">
    <location>
        <position position="137"/>
    </location>
    <ligand>
        <name>heme c</name>
        <dbReference type="ChEBI" id="CHEBI:61717"/>
    </ligand>
</feature>
<dbReference type="Pfam" id="PF01322">
    <property type="entry name" value="Cytochrom_C_2"/>
    <property type="match status" value="1"/>
</dbReference>
<dbReference type="GO" id="GO:0022900">
    <property type="term" value="P:electron transport chain"/>
    <property type="evidence" value="ECO:0007669"/>
    <property type="project" value="InterPro"/>
</dbReference>
<keyword evidence="5 6" id="KW-0408">Iron</keyword>
<keyword evidence="10" id="KW-1185">Reference proteome</keyword>
<dbReference type="GO" id="GO:0042597">
    <property type="term" value="C:periplasmic space"/>
    <property type="evidence" value="ECO:0007669"/>
    <property type="project" value="InterPro"/>
</dbReference>
<comment type="caution">
    <text evidence="9">The sequence shown here is derived from an EMBL/GenBank/DDBJ whole genome shotgun (WGS) entry which is preliminary data.</text>
</comment>
<comment type="PTM">
    <text evidence="7">Binds 1 heme group per subunit.</text>
</comment>
<dbReference type="AlphaFoldDB" id="A0A2P7SFU4"/>
<dbReference type="InterPro" id="IPR010980">
    <property type="entry name" value="Cyt_c/b562"/>
</dbReference>
<keyword evidence="4" id="KW-0249">Electron transport</keyword>
<name>A0A2P7SFU4_9HYPH</name>
<evidence type="ECO:0000256" key="7">
    <source>
        <dbReference type="PIRSR" id="PIRSR000027-2"/>
    </source>
</evidence>
<keyword evidence="8" id="KW-0732">Signal</keyword>
<feature type="binding site" description="axial binding residue" evidence="6">
    <location>
        <position position="138"/>
    </location>
    <ligand>
        <name>heme c</name>
        <dbReference type="ChEBI" id="CHEBI:61717"/>
    </ligand>
    <ligandPart>
        <name>Fe</name>
        <dbReference type="ChEBI" id="CHEBI:18248"/>
    </ligandPart>
</feature>
<evidence type="ECO:0000256" key="5">
    <source>
        <dbReference type="ARBA" id="ARBA00023004"/>
    </source>
</evidence>